<dbReference type="AlphaFoldDB" id="A0AAE1XIJ6"/>
<organism evidence="1 2">
    <name type="scientific">Sesamum alatum</name>
    <dbReference type="NCBI Taxonomy" id="300844"/>
    <lineage>
        <taxon>Eukaryota</taxon>
        <taxon>Viridiplantae</taxon>
        <taxon>Streptophyta</taxon>
        <taxon>Embryophyta</taxon>
        <taxon>Tracheophyta</taxon>
        <taxon>Spermatophyta</taxon>
        <taxon>Magnoliopsida</taxon>
        <taxon>eudicotyledons</taxon>
        <taxon>Gunneridae</taxon>
        <taxon>Pentapetalae</taxon>
        <taxon>asterids</taxon>
        <taxon>lamiids</taxon>
        <taxon>Lamiales</taxon>
        <taxon>Pedaliaceae</taxon>
        <taxon>Sesamum</taxon>
    </lineage>
</organism>
<sequence>MPFWDREWGSCEKASPHESFQETLMHCLMINVPGNIFYQANKAAAAIRKDWIIVIKGKKQAMASGGPASHMIKATDPSGKSMPEVEITNKIMGLRHAVATTTAFLIKYVGLIPKYMKKL</sequence>
<dbReference type="Proteomes" id="UP001293254">
    <property type="component" value="Unassembled WGS sequence"/>
</dbReference>
<dbReference type="EMBL" id="JACGWO010000013">
    <property type="protein sequence ID" value="KAK4412389.1"/>
    <property type="molecule type" value="Genomic_DNA"/>
</dbReference>
<accession>A0AAE1XIJ6</accession>
<reference evidence="1" key="1">
    <citation type="submission" date="2020-06" db="EMBL/GenBank/DDBJ databases">
        <authorList>
            <person name="Li T."/>
            <person name="Hu X."/>
            <person name="Zhang T."/>
            <person name="Song X."/>
            <person name="Zhang H."/>
            <person name="Dai N."/>
            <person name="Sheng W."/>
            <person name="Hou X."/>
            <person name="Wei L."/>
        </authorList>
    </citation>
    <scope>NUCLEOTIDE SEQUENCE</scope>
    <source>
        <strain evidence="1">3651</strain>
        <tissue evidence="1">Leaf</tissue>
    </source>
</reference>
<keyword evidence="2" id="KW-1185">Reference proteome</keyword>
<gene>
    <name evidence="1" type="ORF">Salat_2885800</name>
</gene>
<evidence type="ECO:0000313" key="1">
    <source>
        <dbReference type="EMBL" id="KAK4412389.1"/>
    </source>
</evidence>
<name>A0AAE1XIJ6_9LAMI</name>
<evidence type="ECO:0000313" key="2">
    <source>
        <dbReference type="Proteomes" id="UP001293254"/>
    </source>
</evidence>
<comment type="caution">
    <text evidence="1">The sequence shown here is derived from an EMBL/GenBank/DDBJ whole genome shotgun (WGS) entry which is preliminary data.</text>
</comment>
<protein>
    <submittedName>
        <fullName evidence="1">Beta-amyrin 28-monooxygenase</fullName>
    </submittedName>
</protein>
<reference evidence="1" key="2">
    <citation type="journal article" date="2024" name="Plant">
        <title>Genomic evolution and insights into agronomic trait innovations of Sesamum species.</title>
        <authorList>
            <person name="Miao H."/>
            <person name="Wang L."/>
            <person name="Qu L."/>
            <person name="Liu H."/>
            <person name="Sun Y."/>
            <person name="Le M."/>
            <person name="Wang Q."/>
            <person name="Wei S."/>
            <person name="Zheng Y."/>
            <person name="Lin W."/>
            <person name="Duan Y."/>
            <person name="Cao H."/>
            <person name="Xiong S."/>
            <person name="Wang X."/>
            <person name="Wei L."/>
            <person name="Li C."/>
            <person name="Ma Q."/>
            <person name="Ju M."/>
            <person name="Zhao R."/>
            <person name="Li G."/>
            <person name="Mu C."/>
            <person name="Tian Q."/>
            <person name="Mei H."/>
            <person name="Zhang T."/>
            <person name="Gao T."/>
            <person name="Zhang H."/>
        </authorList>
    </citation>
    <scope>NUCLEOTIDE SEQUENCE</scope>
    <source>
        <strain evidence="1">3651</strain>
    </source>
</reference>
<proteinExistence type="predicted"/>